<reference evidence="6 7" key="1">
    <citation type="submission" date="2022-10" db="EMBL/GenBank/DDBJ databases">
        <title>Janthinobacterium sp. hw3 Genome sequencing.</title>
        <authorList>
            <person name="Park S."/>
        </authorList>
    </citation>
    <scope>NUCLEOTIDE SEQUENCE [LARGE SCALE GENOMIC DNA]</scope>
    <source>
        <strain evidence="7">hw3</strain>
    </source>
</reference>
<comment type="similarity">
    <text evidence="4">Belongs to the cyclic nucleotide phosphodiesterase class-III family.</text>
</comment>
<protein>
    <submittedName>
        <fullName evidence="6">Metallophosphoesterase family protein</fullName>
    </submittedName>
</protein>
<dbReference type="Proteomes" id="UP001221208">
    <property type="component" value="Unassembled WGS sequence"/>
</dbReference>
<keyword evidence="2" id="KW-0378">Hydrolase</keyword>
<organism evidence="6 7">
    <name type="scientific">Janthinobacterium fluminis</name>
    <dbReference type="NCBI Taxonomy" id="2987524"/>
    <lineage>
        <taxon>Bacteria</taxon>
        <taxon>Pseudomonadati</taxon>
        <taxon>Pseudomonadota</taxon>
        <taxon>Betaproteobacteria</taxon>
        <taxon>Burkholderiales</taxon>
        <taxon>Oxalobacteraceae</taxon>
        <taxon>Janthinobacterium</taxon>
    </lineage>
</organism>
<keyword evidence="7" id="KW-1185">Reference proteome</keyword>
<feature type="domain" description="Calcineurin-like phosphoesterase" evidence="5">
    <location>
        <begin position="4"/>
        <end position="190"/>
    </location>
</feature>
<evidence type="ECO:0000256" key="2">
    <source>
        <dbReference type="ARBA" id="ARBA00022801"/>
    </source>
</evidence>
<comment type="caution">
    <text evidence="6">The sequence shown here is derived from an EMBL/GenBank/DDBJ whole genome shotgun (WGS) entry which is preliminary data.</text>
</comment>
<evidence type="ECO:0000313" key="7">
    <source>
        <dbReference type="Proteomes" id="UP001221208"/>
    </source>
</evidence>
<keyword evidence="3" id="KW-0408">Iron</keyword>
<dbReference type="PANTHER" id="PTHR42988">
    <property type="entry name" value="PHOSPHOHYDROLASE"/>
    <property type="match status" value="1"/>
</dbReference>
<dbReference type="CDD" id="cd07400">
    <property type="entry name" value="MPP_1"/>
    <property type="match status" value="1"/>
</dbReference>
<dbReference type="InterPro" id="IPR050884">
    <property type="entry name" value="CNP_phosphodiesterase-III"/>
</dbReference>
<evidence type="ECO:0000313" key="6">
    <source>
        <dbReference type="EMBL" id="MDC8760043.1"/>
    </source>
</evidence>
<proteinExistence type="inferred from homology"/>
<evidence type="ECO:0000256" key="3">
    <source>
        <dbReference type="ARBA" id="ARBA00023004"/>
    </source>
</evidence>
<name>A0ABT5K4X3_9BURK</name>
<sequence>MRTLIHLSDLHFGRVDPALIAPLTALAARLAPDVVVVSGDLTQRARSAEFRAARAFLDGLPGPQIVVPGNHDVPLYNVAARFLTPLHKYRRHVCDDLSPEYIDDEIAVLGINTARSLTFKDGRVNHAQIDRVRARLDGLGPGRTKVIVTHHPFDLPQHFGESKLVDRAPAAMDMFAACGVDLLLAGHLHASHAGNTAARYQIGGYAALMVQAGTATSTRGRGESNSFNVLRIGAGHIVVERYSWDEGGAGFGLVGAESFGREGGVWAGHPLP</sequence>
<dbReference type="EMBL" id="JAQQXR010000010">
    <property type="protein sequence ID" value="MDC8760043.1"/>
    <property type="molecule type" value="Genomic_DNA"/>
</dbReference>
<evidence type="ECO:0000259" key="5">
    <source>
        <dbReference type="Pfam" id="PF00149"/>
    </source>
</evidence>
<dbReference type="InterPro" id="IPR029052">
    <property type="entry name" value="Metallo-depent_PP-like"/>
</dbReference>
<dbReference type="Gene3D" id="3.60.21.10">
    <property type="match status" value="1"/>
</dbReference>
<evidence type="ECO:0000256" key="1">
    <source>
        <dbReference type="ARBA" id="ARBA00022723"/>
    </source>
</evidence>
<dbReference type="RefSeq" id="WP_273673592.1">
    <property type="nucleotide sequence ID" value="NZ_JAQQXR010000010.1"/>
</dbReference>
<gene>
    <name evidence="6" type="ORF">OIK44_20860</name>
</gene>
<dbReference type="InterPro" id="IPR004843">
    <property type="entry name" value="Calcineurin-like_PHP"/>
</dbReference>
<dbReference type="PANTHER" id="PTHR42988:SF2">
    <property type="entry name" value="CYCLIC NUCLEOTIDE PHOSPHODIESTERASE CBUA0032-RELATED"/>
    <property type="match status" value="1"/>
</dbReference>
<accession>A0ABT5K4X3</accession>
<dbReference type="Pfam" id="PF00149">
    <property type="entry name" value="Metallophos"/>
    <property type="match status" value="1"/>
</dbReference>
<dbReference type="SUPFAM" id="SSF56300">
    <property type="entry name" value="Metallo-dependent phosphatases"/>
    <property type="match status" value="1"/>
</dbReference>
<evidence type="ECO:0000256" key="4">
    <source>
        <dbReference type="ARBA" id="ARBA00025742"/>
    </source>
</evidence>
<keyword evidence="1" id="KW-0479">Metal-binding</keyword>